<dbReference type="PANTHER" id="PTHR37244">
    <property type="entry name" value="NADP-SPECIFIC GLUTAMATE DEHYDROGENASE"/>
    <property type="match status" value="1"/>
</dbReference>
<dbReference type="OMA" id="DMYTGED"/>
<dbReference type="GeneID" id="107763883"/>
<organism evidence="1 2">
    <name type="scientific">Nicotiana tabacum</name>
    <name type="common">Common tobacco</name>
    <dbReference type="NCBI Taxonomy" id="4097"/>
    <lineage>
        <taxon>Eukaryota</taxon>
        <taxon>Viridiplantae</taxon>
        <taxon>Streptophyta</taxon>
        <taxon>Embryophyta</taxon>
        <taxon>Tracheophyta</taxon>
        <taxon>Spermatophyta</taxon>
        <taxon>Magnoliopsida</taxon>
        <taxon>eudicotyledons</taxon>
        <taxon>Gunneridae</taxon>
        <taxon>Pentapetalae</taxon>
        <taxon>asterids</taxon>
        <taxon>lamiids</taxon>
        <taxon>Solanales</taxon>
        <taxon>Solanaceae</taxon>
        <taxon>Nicotianoideae</taxon>
        <taxon>Nicotianeae</taxon>
        <taxon>Nicotiana</taxon>
    </lineage>
</organism>
<reference evidence="2" key="2">
    <citation type="submission" date="2025-08" db="UniProtKB">
        <authorList>
            <consortium name="RefSeq"/>
        </authorList>
    </citation>
    <scope>IDENTIFICATION</scope>
</reference>
<dbReference type="RefSeq" id="XP_016437879.1">
    <property type="nucleotide sequence ID" value="XM_016582393.1"/>
</dbReference>
<name>A0A1S3XDF8_TOBAC</name>
<dbReference type="PaxDb" id="4097-A0A1S3XDF8"/>
<accession>A0A1S3XDF8</accession>
<dbReference type="PANTHER" id="PTHR37244:SF1">
    <property type="entry name" value="NADP-SPECIFIC GLUTAMATE DEHYDROGENASE"/>
    <property type="match status" value="1"/>
</dbReference>
<evidence type="ECO:0000313" key="1">
    <source>
        <dbReference type="Proteomes" id="UP000790787"/>
    </source>
</evidence>
<gene>
    <name evidence="2" type="primary">LOC107763883</name>
</gene>
<dbReference type="GO" id="GO:0004617">
    <property type="term" value="F:phosphoglycerate dehydrogenase activity"/>
    <property type="evidence" value="ECO:0000318"/>
    <property type="project" value="GO_Central"/>
</dbReference>
<dbReference type="OrthoDB" id="2016101at2759"/>
<evidence type="ECO:0000313" key="2">
    <source>
        <dbReference type="RefSeq" id="XP_016437879.1"/>
    </source>
</evidence>
<keyword evidence="1" id="KW-1185">Reference proteome</keyword>
<protein>
    <submittedName>
        <fullName evidence="2">Uncharacterized protein At1g01500-like</fullName>
    </submittedName>
</protein>
<dbReference type="KEGG" id="nta:107763883"/>
<proteinExistence type="predicted"/>
<dbReference type="Proteomes" id="UP000790787">
    <property type="component" value="Chromosome 1"/>
</dbReference>
<dbReference type="AlphaFoldDB" id="A0A1S3XDF8"/>
<sequence length="302" mass="33351">MGNQGEEMSMTIYKNSNFTGGCLEIRLFYVRITPCSVEAVPDHLVLRHLRREMGVSLEINGSRAPATDTASVTLRRDRVDKESSEVTYVSTDSVRVSGPVEFEVYESERDLILCGSLERVETGWANGNGIENNSRTGWSMDCYTAASFGNGGSAFVQPKFGVYSPSIEVYIAGCCSGVPVILTKTIQVSPRRKVPRQGMLDAIPEDEEVEKEHGGSNGFIRQRNLPITETDVDDYESEVKAEYGFYSEDMYHGEDGQLSWFNAGVRVGVGIGLGMCVGVGIGVGLLMRSYQATTRNLRRRFF</sequence>
<dbReference type="STRING" id="4097.A0A1S3XDF8"/>
<reference evidence="1" key="1">
    <citation type="journal article" date="2014" name="Nat. Commun.">
        <title>The tobacco genome sequence and its comparison with those of tomato and potato.</title>
        <authorList>
            <person name="Sierro N."/>
            <person name="Battey J.N."/>
            <person name="Ouadi S."/>
            <person name="Bakaher N."/>
            <person name="Bovet L."/>
            <person name="Willig A."/>
            <person name="Goepfert S."/>
            <person name="Peitsch M.C."/>
            <person name="Ivanov N.V."/>
        </authorList>
    </citation>
    <scope>NUCLEOTIDE SEQUENCE [LARGE SCALE GENOMIC DNA]</scope>
</reference>